<dbReference type="PANTHER" id="PTHR33643">
    <property type="entry name" value="UREASE ACCESSORY PROTEIN D"/>
    <property type="match status" value="1"/>
</dbReference>
<feature type="region of interest" description="Disordered" evidence="4">
    <location>
        <begin position="1"/>
        <end position="35"/>
    </location>
</feature>
<dbReference type="HAMAP" id="MF_01384">
    <property type="entry name" value="UreD"/>
    <property type="match status" value="1"/>
</dbReference>
<comment type="function">
    <text evidence="3">Required for maturation of urease via the functional incorporation of the urease nickel metallocenter.</text>
</comment>
<comment type="subunit">
    <text evidence="3">UreD, UreF and UreG form a complex that acts as a GTP-hydrolysis-dependent molecular chaperone, activating the urease apoprotein by helping to assemble the nickel containing metallocenter of UreC. The UreE protein probably delivers the nickel.</text>
</comment>
<dbReference type="Pfam" id="PF01774">
    <property type="entry name" value="UreD"/>
    <property type="match status" value="1"/>
</dbReference>
<dbReference type="RefSeq" id="WP_185671770.1">
    <property type="nucleotide sequence ID" value="NZ_JACJVP010000042.1"/>
</dbReference>
<dbReference type="InterPro" id="IPR002669">
    <property type="entry name" value="UreD"/>
</dbReference>
<dbReference type="PANTHER" id="PTHR33643:SF1">
    <property type="entry name" value="UREASE ACCESSORY PROTEIN D"/>
    <property type="match status" value="1"/>
</dbReference>
<comment type="subcellular location">
    <subcellularLocation>
        <location evidence="3">Cytoplasm</location>
    </subcellularLocation>
</comment>
<accession>A0A7X0RUH8</accession>
<reference evidence="5 6" key="1">
    <citation type="submission" date="2020-08" db="EMBL/GenBank/DDBJ databases">
        <title>Cohnella phylogeny.</title>
        <authorList>
            <person name="Dunlap C."/>
        </authorList>
    </citation>
    <scope>NUCLEOTIDE SEQUENCE [LARGE SCALE GENOMIC DNA]</scope>
    <source>
        <strain evidence="5 6">DSM 28246</strain>
    </source>
</reference>
<evidence type="ECO:0000256" key="3">
    <source>
        <dbReference type="HAMAP-Rule" id="MF_01384"/>
    </source>
</evidence>
<dbReference type="GO" id="GO:0016151">
    <property type="term" value="F:nickel cation binding"/>
    <property type="evidence" value="ECO:0007669"/>
    <property type="project" value="UniProtKB-UniRule"/>
</dbReference>
<evidence type="ECO:0000256" key="4">
    <source>
        <dbReference type="SAM" id="MobiDB-lite"/>
    </source>
</evidence>
<evidence type="ECO:0000313" key="5">
    <source>
        <dbReference type="EMBL" id="MBB6673919.1"/>
    </source>
</evidence>
<dbReference type="Proteomes" id="UP000547209">
    <property type="component" value="Unassembled WGS sequence"/>
</dbReference>
<proteinExistence type="inferred from homology"/>
<evidence type="ECO:0000256" key="1">
    <source>
        <dbReference type="ARBA" id="ARBA00007177"/>
    </source>
</evidence>
<keyword evidence="3" id="KW-0963">Cytoplasm</keyword>
<gene>
    <name evidence="3" type="primary">ureD</name>
    <name evidence="5" type="ORF">H7C19_24855</name>
</gene>
<name>A0A7X0RUH8_9BACL</name>
<keyword evidence="3" id="KW-0996">Nickel insertion</keyword>
<sequence>MRPRSDRDGTASPIFARPDNGPTAAAAATKPPPSGSAVLAELRAAATMSGGRPALAERYHTAPLKIAKTFDLDDTPVPALGVVQMDVSPGLLDGDRYRFDWRLDPGARVYATNQAYTRVHPCPDAAATVEQRFRLGADAVLEWMPEPVMLYRDANYICDTEIELARNAVCIVSEVFCPGRISRGECFDFASYDTRMRVTYEGELVHYQRQRWQPEFMPLTSPGCFGDYTHVGTLGAFGDRIGQKTADAVHDALEAAMPGETNVVWSVAATARFGLVVMAAGRRGWELQRLLLAAWDALRLILWGAAPRRLLKEAWMNE</sequence>
<comment type="similarity">
    <text evidence="1 3">Belongs to the UreD family.</text>
</comment>
<protein>
    <recommendedName>
        <fullName evidence="3">Urease accessory protein UreD</fullName>
    </recommendedName>
</protein>
<dbReference type="GO" id="GO:0005737">
    <property type="term" value="C:cytoplasm"/>
    <property type="evidence" value="ECO:0007669"/>
    <property type="project" value="UniProtKB-SubCell"/>
</dbReference>
<organism evidence="5 6">
    <name type="scientific">Cohnella nanjingensis</name>
    <dbReference type="NCBI Taxonomy" id="1387779"/>
    <lineage>
        <taxon>Bacteria</taxon>
        <taxon>Bacillati</taxon>
        <taxon>Bacillota</taxon>
        <taxon>Bacilli</taxon>
        <taxon>Bacillales</taxon>
        <taxon>Paenibacillaceae</taxon>
        <taxon>Cohnella</taxon>
    </lineage>
</organism>
<keyword evidence="6" id="KW-1185">Reference proteome</keyword>
<dbReference type="AlphaFoldDB" id="A0A7X0RUH8"/>
<dbReference type="EMBL" id="JACJVP010000042">
    <property type="protein sequence ID" value="MBB6673919.1"/>
    <property type="molecule type" value="Genomic_DNA"/>
</dbReference>
<keyword evidence="2 3" id="KW-0143">Chaperone</keyword>
<evidence type="ECO:0000256" key="2">
    <source>
        <dbReference type="ARBA" id="ARBA00023186"/>
    </source>
</evidence>
<comment type="caution">
    <text evidence="5">The sequence shown here is derived from an EMBL/GenBank/DDBJ whole genome shotgun (WGS) entry which is preliminary data.</text>
</comment>
<evidence type="ECO:0000313" key="6">
    <source>
        <dbReference type="Proteomes" id="UP000547209"/>
    </source>
</evidence>